<proteinExistence type="predicted"/>
<reference evidence="1 2" key="1">
    <citation type="journal article" date="2022" name="Nat. Ecol. Evol.">
        <title>A masculinizing supergene underlies an exaggerated male reproductive morph in a spider.</title>
        <authorList>
            <person name="Hendrickx F."/>
            <person name="De Corte Z."/>
            <person name="Sonet G."/>
            <person name="Van Belleghem S.M."/>
            <person name="Kostlbacher S."/>
            <person name="Vangestel C."/>
        </authorList>
    </citation>
    <scope>NUCLEOTIDE SEQUENCE [LARGE SCALE GENOMIC DNA]</scope>
    <source>
        <strain evidence="1">W744_W776</strain>
    </source>
</reference>
<keyword evidence="2" id="KW-1185">Reference proteome</keyword>
<organism evidence="1 2">
    <name type="scientific">Oedothorax gibbosus</name>
    <dbReference type="NCBI Taxonomy" id="931172"/>
    <lineage>
        <taxon>Eukaryota</taxon>
        <taxon>Metazoa</taxon>
        <taxon>Ecdysozoa</taxon>
        <taxon>Arthropoda</taxon>
        <taxon>Chelicerata</taxon>
        <taxon>Arachnida</taxon>
        <taxon>Araneae</taxon>
        <taxon>Araneomorphae</taxon>
        <taxon>Entelegynae</taxon>
        <taxon>Araneoidea</taxon>
        <taxon>Linyphiidae</taxon>
        <taxon>Erigoninae</taxon>
        <taxon>Oedothorax</taxon>
    </lineage>
</organism>
<dbReference type="EMBL" id="JAFNEN010000343">
    <property type="protein sequence ID" value="KAG8185185.1"/>
    <property type="molecule type" value="Genomic_DNA"/>
</dbReference>
<gene>
    <name evidence="1" type="ORF">JTE90_025858</name>
</gene>
<protein>
    <submittedName>
        <fullName evidence="1">Uncharacterized protein</fullName>
    </submittedName>
</protein>
<evidence type="ECO:0000313" key="2">
    <source>
        <dbReference type="Proteomes" id="UP000827092"/>
    </source>
</evidence>
<dbReference type="Proteomes" id="UP000827092">
    <property type="component" value="Unassembled WGS sequence"/>
</dbReference>
<sequence>MATPTHSEIFQKLKDGSTNNIQRFSPKLRDGSTNTFRDYFKSSQMEAPTHSVLPSKALRWKHQHIQCFLQKL</sequence>
<evidence type="ECO:0000313" key="1">
    <source>
        <dbReference type="EMBL" id="KAG8185185.1"/>
    </source>
</evidence>
<dbReference type="AlphaFoldDB" id="A0AAV6ULX5"/>
<comment type="caution">
    <text evidence="1">The sequence shown here is derived from an EMBL/GenBank/DDBJ whole genome shotgun (WGS) entry which is preliminary data.</text>
</comment>
<name>A0AAV6ULX5_9ARAC</name>
<accession>A0AAV6ULX5</accession>